<dbReference type="EMBL" id="AVOT02053919">
    <property type="protein sequence ID" value="MBW0548667.1"/>
    <property type="molecule type" value="Genomic_DNA"/>
</dbReference>
<evidence type="ECO:0000313" key="2">
    <source>
        <dbReference type="Proteomes" id="UP000765509"/>
    </source>
</evidence>
<dbReference type="AlphaFoldDB" id="A0A9Q3IRE6"/>
<keyword evidence="2" id="KW-1185">Reference proteome</keyword>
<accession>A0A9Q3IRE6</accession>
<organism evidence="1 2">
    <name type="scientific">Austropuccinia psidii MF-1</name>
    <dbReference type="NCBI Taxonomy" id="1389203"/>
    <lineage>
        <taxon>Eukaryota</taxon>
        <taxon>Fungi</taxon>
        <taxon>Dikarya</taxon>
        <taxon>Basidiomycota</taxon>
        <taxon>Pucciniomycotina</taxon>
        <taxon>Pucciniomycetes</taxon>
        <taxon>Pucciniales</taxon>
        <taxon>Sphaerophragmiaceae</taxon>
        <taxon>Austropuccinia</taxon>
    </lineage>
</organism>
<gene>
    <name evidence="1" type="ORF">O181_088382</name>
</gene>
<reference evidence="1" key="1">
    <citation type="submission" date="2021-03" db="EMBL/GenBank/DDBJ databases">
        <title>Draft genome sequence of rust myrtle Austropuccinia psidii MF-1, a brazilian biotype.</title>
        <authorList>
            <person name="Quecine M.C."/>
            <person name="Pachon D.M.R."/>
            <person name="Bonatelli M.L."/>
            <person name="Correr F.H."/>
            <person name="Franceschini L.M."/>
            <person name="Leite T.F."/>
            <person name="Margarido G.R.A."/>
            <person name="Almeida C.A."/>
            <person name="Ferrarezi J.A."/>
            <person name="Labate C.A."/>
        </authorList>
    </citation>
    <scope>NUCLEOTIDE SEQUENCE</scope>
    <source>
        <strain evidence="1">MF-1</strain>
    </source>
</reference>
<sequence length="88" mass="10617">MDETKKRYYYHQQQFKQKVWELKSGHWRRFLEEKGLEHAYSVYKFTKDRQTDEITLLKDNQGNLTLDVKKKASLLFYGTSLTQIPADL</sequence>
<dbReference type="Proteomes" id="UP000765509">
    <property type="component" value="Unassembled WGS sequence"/>
</dbReference>
<name>A0A9Q3IRE6_9BASI</name>
<evidence type="ECO:0000313" key="1">
    <source>
        <dbReference type="EMBL" id="MBW0548667.1"/>
    </source>
</evidence>
<comment type="caution">
    <text evidence="1">The sequence shown here is derived from an EMBL/GenBank/DDBJ whole genome shotgun (WGS) entry which is preliminary data.</text>
</comment>
<proteinExistence type="predicted"/>
<protein>
    <submittedName>
        <fullName evidence="1">Uncharacterized protein</fullName>
    </submittedName>
</protein>
<dbReference type="OrthoDB" id="2717295at2759"/>